<accession>A0A8S3S4G6</accession>
<proteinExistence type="predicted"/>
<sequence>MNILVTDTEFLEQIPSDIHLRRLSMQYSINETKELAMHLGMDYQTWDDLYVTFGEEPERLKFEALHKTVDGRRLSFNAIRKAVESGKIQTIHSLCKVVRHNIIGLDQEPEKWDLVPTEKHLDIVAPLVGNNSLLFLVELGLEFKTWEEIKYRHTKRDLVKLNWDILHEWRFPIAR</sequence>
<name>A0A8S3S4G6_MYTED</name>
<evidence type="ECO:0000313" key="2">
    <source>
        <dbReference type="Proteomes" id="UP000683360"/>
    </source>
</evidence>
<organism evidence="1 2">
    <name type="scientific">Mytilus edulis</name>
    <name type="common">Blue mussel</name>
    <dbReference type="NCBI Taxonomy" id="6550"/>
    <lineage>
        <taxon>Eukaryota</taxon>
        <taxon>Metazoa</taxon>
        <taxon>Spiralia</taxon>
        <taxon>Lophotrochozoa</taxon>
        <taxon>Mollusca</taxon>
        <taxon>Bivalvia</taxon>
        <taxon>Autobranchia</taxon>
        <taxon>Pteriomorphia</taxon>
        <taxon>Mytilida</taxon>
        <taxon>Mytiloidea</taxon>
        <taxon>Mytilidae</taxon>
        <taxon>Mytilinae</taxon>
        <taxon>Mytilus</taxon>
    </lineage>
</organism>
<dbReference type="AlphaFoldDB" id="A0A8S3S4G6"/>
<dbReference type="EMBL" id="CAJPWZ010001347">
    <property type="protein sequence ID" value="CAG2213254.1"/>
    <property type="molecule type" value="Genomic_DNA"/>
</dbReference>
<gene>
    <name evidence="1" type="ORF">MEDL_27177</name>
</gene>
<dbReference type="Proteomes" id="UP000683360">
    <property type="component" value="Unassembled WGS sequence"/>
</dbReference>
<dbReference type="OrthoDB" id="6124180at2759"/>
<comment type="caution">
    <text evidence="1">The sequence shown here is derived from an EMBL/GenBank/DDBJ whole genome shotgun (WGS) entry which is preliminary data.</text>
</comment>
<evidence type="ECO:0000313" key="1">
    <source>
        <dbReference type="EMBL" id="CAG2213254.1"/>
    </source>
</evidence>
<protein>
    <submittedName>
        <fullName evidence="1">Uncharacterized protein</fullName>
    </submittedName>
</protein>
<reference evidence="1" key="1">
    <citation type="submission" date="2021-03" db="EMBL/GenBank/DDBJ databases">
        <authorList>
            <person name="Bekaert M."/>
        </authorList>
    </citation>
    <scope>NUCLEOTIDE SEQUENCE</scope>
</reference>
<keyword evidence="2" id="KW-1185">Reference proteome</keyword>